<dbReference type="PANTHER" id="PTHR12993">
    <property type="entry name" value="N-ACETYLGLUCOSAMINYL-PHOSPHATIDYLINOSITOL DE-N-ACETYLASE-RELATED"/>
    <property type="match status" value="1"/>
</dbReference>
<evidence type="ECO:0000313" key="2">
    <source>
        <dbReference type="Proteomes" id="UP001367771"/>
    </source>
</evidence>
<dbReference type="Pfam" id="PF02585">
    <property type="entry name" value="PIG-L"/>
    <property type="match status" value="1"/>
</dbReference>
<dbReference type="GO" id="GO:0016787">
    <property type="term" value="F:hydrolase activity"/>
    <property type="evidence" value="ECO:0007669"/>
    <property type="project" value="UniProtKB-KW"/>
</dbReference>
<dbReference type="PANTHER" id="PTHR12993:SF29">
    <property type="entry name" value="BLR3841 PROTEIN"/>
    <property type="match status" value="1"/>
</dbReference>
<gene>
    <name evidence="1" type="ORF">V8201_15325</name>
</gene>
<comment type="caution">
    <text evidence="1">The sequence shown here is derived from an EMBL/GenBank/DDBJ whole genome shotgun (WGS) entry which is preliminary data.</text>
</comment>
<reference evidence="1 2" key="1">
    <citation type="journal article" date="2013" name="Int. J. Syst. Evol. Microbiol.">
        <title>Sphingomonas kyungheensis sp. nov., a bacterium with ginsenoside-converting activity isolated from soil of a ginseng field.</title>
        <authorList>
            <person name="Son H.M."/>
            <person name="Yang J.E."/>
            <person name="Park Y."/>
            <person name="Han C.K."/>
            <person name="Kim S.G."/>
            <person name="Kook M."/>
            <person name="Yi T.H."/>
        </authorList>
    </citation>
    <scope>NUCLEOTIDE SEQUENCE [LARGE SCALE GENOMIC DNA]</scope>
    <source>
        <strain evidence="1 2">LMG 26582</strain>
    </source>
</reference>
<proteinExistence type="predicted"/>
<dbReference type="EMBL" id="JBBBDM010000009">
    <property type="protein sequence ID" value="MEI5688462.1"/>
    <property type="molecule type" value="Genomic_DNA"/>
</dbReference>
<name>A0ABU8H680_9SPHN</name>
<dbReference type="RefSeq" id="WP_037532496.1">
    <property type="nucleotide sequence ID" value="NZ_JBBBDM010000009.1"/>
</dbReference>
<keyword evidence="2" id="KW-1185">Reference proteome</keyword>
<dbReference type="InterPro" id="IPR024078">
    <property type="entry name" value="LmbE-like_dom_sf"/>
</dbReference>
<dbReference type="Gene3D" id="3.40.50.10320">
    <property type="entry name" value="LmbE-like"/>
    <property type="match status" value="1"/>
</dbReference>
<dbReference type="EC" id="3.5.1.-" evidence="1"/>
<evidence type="ECO:0000313" key="1">
    <source>
        <dbReference type="EMBL" id="MEI5688462.1"/>
    </source>
</evidence>
<keyword evidence="1" id="KW-0378">Hydrolase</keyword>
<protein>
    <submittedName>
        <fullName evidence="1">PIG-L family deacetylase</fullName>
        <ecNumber evidence="1">3.5.1.-</ecNumber>
    </submittedName>
</protein>
<organism evidence="1 2">
    <name type="scientific">Sphingomonas kyungheensis</name>
    <dbReference type="NCBI Taxonomy" id="1069987"/>
    <lineage>
        <taxon>Bacteria</taxon>
        <taxon>Pseudomonadati</taxon>
        <taxon>Pseudomonadota</taxon>
        <taxon>Alphaproteobacteria</taxon>
        <taxon>Sphingomonadales</taxon>
        <taxon>Sphingomonadaceae</taxon>
        <taxon>Sphingomonas</taxon>
    </lineage>
</organism>
<dbReference type="SUPFAM" id="SSF102588">
    <property type="entry name" value="LmbE-like"/>
    <property type="match status" value="1"/>
</dbReference>
<accession>A0ABU8H680</accession>
<dbReference type="Proteomes" id="UP001367771">
    <property type="component" value="Unassembled WGS sequence"/>
</dbReference>
<dbReference type="InterPro" id="IPR003737">
    <property type="entry name" value="GlcNAc_PI_deacetylase-related"/>
</dbReference>
<sequence length="213" mass="23257">MRLRLAGIRRALIVAPHPDDEIIGAAGLIRRLKTIGAAVSVVIVSDGGASHPGSRRWPRARLVAERRRESRRALLMLGVSARDLRCLALPDGDLPRHVAEAVRHLRRLSARADLIVGPAADDAHPDHRAVAAALDRLPGRARRLSYRVWPPRRRGDVQGLTLPVPGGSAFKRLLIARHRTQLGAIRDDPAGFAIAAHELRAFAQPIERFGGAR</sequence>